<dbReference type="Proteomes" id="UP000034826">
    <property type="component" value="Unassembled WGS sequence"/>
</dbReference>
<evidence type="ECO:0000313" key="2">
    <source>
        <dbReference type="Proteomes" id="UP000034826"/>
    </source>
</evidence>
<gene>
    <name evidence="1" type="ORF">UW60_C0005G0024</name>
</gene>
<protein>
    <submittedName>
        <fullName evidence="1">Uncharacterized protein</fullName>
    </submittedName>
</protein>
<comment type="caution">
    <text evidence="1">The sequence shown here is derived from an EMBL/GenBank/DDBJ whole genome shotgun (WGS) entry which is preliminary data.</text>
</comment>
<proteinExistence type="predicted"/>
<sequence>MKFTKDNLEDLARIMDERLLKFHEEITEPMVNNIYERLHEEVAVVADNTYRIEKKLDNIAEHEKRLIRLEGRAVASL</sequence>
<dbReference type="EMBL" id="LCIY01000005">
    <property type="protein sequence ID" value="KKT67510.1"/>
    <property type="molecule type" value="Genomic_DNA"/>
</dbReference>
<reference evidence="1 2" key="1">
    <citation type="journal article" date="2015" name="Nature">
        <title>rRNA introns, odd ribosomes, and small enigmatic genomes across a large radiation of phyla.</title>
        <authorList>
            <person name="Brown C.T."/>
            <person name="Hug L.A."/>
            <person name="Thomas B.C."/>
            <person name="Sharon I."/>
            <person name="Castelle C.J."/>
            <person name="Singh A."/>
            <person name="Wilkins M.J."/>
            <person name="Williams K.H."/>
            <person name="Banfield J.F."/>
        </authorList>
    </citation>
    <scope>NUCLEOTIDE SEQUENCE [LARGE SCALE GENOMIC DNA]</scope>
</reference>
<evidence type="ECO:0000313" key="1">
    <source>
        <dbReference type="EMBL" id="KKT67510.1"/>
    </source>
</evidence>
<dbReference type="AlphaFoldDB" id="A0A0G1J897"/>
<organism evidence="1 2">
    <name type="scientific">Candidatus Woesebacteria bacterium GW2011_GWA2_44_33</name>
    <dbReference type="NCBI Taxonomy" id="1618564"/>
    <lineage>
        <taxon>Bacteria</taxon>
        <taxon>Candidatus Woeseibacteriota</taxon>
    </lineage>
</organism>
<accession>A0A0G1J897</accession>
<name>A0A0G1J897_9BACT</name>